<dbReference type="SMART" id="SM00072">
    <property type="entry name" value="GuKc"/>
    <property type="match status" value="1"/>
</dbReference>
<proteinExistence type="inferred from homology"/>
<dbReference type="PROSITE" id="PS50052">
    <property type="entry name" value="GUANYLATE_KINASE_2"/>
    <property type="match status" value="1"/>
</dbReference>
<keyword evidence="7 13" id="KW-0808">Transferase</keyword>
<evidence type="ECO:0000313" key="15">
    <source>
        <dbReference type="EMBL" id="HIT37601.1"/>
    </source>
</evidence>
<evidence type="ECO:0000256" key="8">
    <source>
        <dbReference type="ARBA" id="ARBA00022741"/>
    </source>
</evidence>
<evidence type="ECO:0000256" key="11">
    <source>
        <dbReference type="ARBA" id="ARBA00030128"/>
    </source>
</evidence>
<evidence type="ECO:0000313" key="16">
    <source>
        <dbReference type="Proteomes" id="UP000886833"/>
    </source>
</evidence>
<evidence type="ECO:0000256" key="10">
    <source>
        <dbReference type="ARBA" id="ARBA00022840"/>
    </source>
</evidence>
<dbReference type="Proteomes" id="UP000886833">
    <property type="component" value="Unassembled WGS sequence"/>
</dbReference>
<dbReference type="Pfam" id="PF00625">
    <property type="entry name" value="Guanylate_kin"/>
    <property type="match status" value="1"/>
</dbReference>
<dbReference type="InterPro" id="IPR008145">
    <property type="entry name" value="GK/Ca_channel_bsu"/>
</dbReference>
<name>A0A9D1KBX1_9FIRM</name>
<dbReference type="EC" id="2.7.4.8" evidence="4 13"/>
<evidence type="ECO:0000256" key="12">
    <source>
        <dbReference type="ARBA" id="ARBA00048594"/>
    </source>
</evidence>
<dbReference type="GO" id="GO:0005829">
    <property type="term" value="C:cytosol"/>
    <property type="evidence" value="ECO:0007669"/>
    <property type="project" value="TreeGrafter"/>
</dbReference>
<evidence type="ECO:0000256" key="2">
    <source>
        <dbReference type="ARBA" id="ARBA00004496"/>
    </source>
</evidence>
<dbReference type="PANTHER" id="PTHR23117:SF13">
    <property type="entry name" value="GUANYLATE KINASE"/>
    <property type="match status" value="1"/>
</dbReference>
<sequence length="235" mass="27057">MDNMIKTKKRGSLIIISGTTCAGKGSVIKKVIEHNNNMTLSISYTSRQMRKGEVEGIDYYFITREEFEQKIANGDLLEYAKVRYGEYFGTPKDKIEDLLNSGKDVILEIDVQGAKQVKEILPETILIFIVAPSMSEIKRRIKARGAETNEQILDRFETAYREINEIPKYNYIVVNDNLDDAVKKVESIIVSEKCRVDRIEEIYVENKEEIIHEFLMGKEYDNSIKTINDAIKNTK</sequence>
<reference evidence="15" key="2">
    <citation type="journal article" date="2021" name="PeerJ">
        <title>Extensive microbial diversity within the chicken gut microbiome revealed by metagenomics and culture.</title>
        <authorList>
            <person name="Gilroy R."/>
            <person name="Ravi A."/>
            <person name="Getino M."/>
            <person name="Pursley I."/>
            <person name="Horton D.L."/>
            <person name="Alikhan N.F."/>
            <person name="Baker D."/>
            <person name="Gharbi K."/>
            <person name="Hall N."/>
            <person name="Watson M."/>
            <person name="Adriaenssens E.M."/>
            <person name="Foster-Nyarko E."/>
            <person name="Jarju S."/>
            <person name="Secka A."/>
            <person name="Antonio M."/>
            <person name="Oren A."/>
            <person name="Chaudhuri R.R."/>
            <person name="La Ragione R."/>
            <person name="Hildebrand F."/>
            <person name="Pallen M.J."/>
        </authorList>
    </citation>
    <scope>NUCLEOTIDE SEQUENCE</scope>
    <source>
        <strain evidence="15">CHK195-26880</strain>
    </source>
</reference>
<dbReference type="InterPro" id="IPR020590">
    <property type="entry name" value="Guanylate_kinase_CS"/>
</dbReference>
<keyword evidence="9 13" id="KW-0418">Kinase</keyword>
<evidence type="ECO:0000256" key="5">
    <source>
        <dbReference type="ARBA" id="ARBA00016296"/>
    </source>
</evidence>
<dbReference type="NCBIfam" id="TIGR03263">
    <property type="entry name" value="guanyl_kin"/>
    <property type="match status" value="1"/>
</dbReference>
<evidence type="ECO:0000256" key="7">
    <source>
        <dbReference type="ARBA" id="ARBA00022679"/>
    </source>
</evidence>
<dbReference type="EMBL" id="DVKQ01000050">
    <property type="protein sequence ID" value="HIT37601.1"/>
    <property type="molecule type" value="Genomic_DNA"/>
</dbReference>
<dbReference type="GO" id="GO:0004385">
    <property type="term" value="F:GMP kinase activity"/>
    <property type="evidence" value="ECO:0007669"/>
    <property type="project" value="UniProtKB-UniRule"/>
</dbReference>
<keyword evidence="8 13" id="KW-0547">Nucleotide-binding</keyword>
<comment type="function">
    <text evidence="1 13">Essential for recycling GMP and indirectly, cGMP.</text>
</comment>
<dbReference type="HAMAP" id="MF_00328">
    <property type="entry name" value="Guanylate_kinase"/>
    <property type="match status" value="1"/>
</dbReference>
<dbReference type="SUPFAM" id="SSF52540">
    <property type="entry name" value="P-loop containing nucleoside triphosphate hydrolases"/>
    <property type="match status" value="1"/>
</dbReference>
<evidence type="ECO:0000256" key="6">
    <source>
        <dbReference type="ARBA" id="ARBA00022490"/>
    </source>
</evidence>
<evidence type="ECO:0000259" key="14">
    <source>
        <dbReference type="PROSITE" id="PS50052"/>
    </source>
</evidence>
<feature type="domain" description="Guanylate kinase-like" evidence="14">
    <location>
        <begin position="11"/>
        <end position="190"/>
    </location>
</feature>
<dbReference type="AlphaFoldDB" id="A0A9D1KBX1"/>
<dbReference type="FunFam" id="3.30.63.10:FF:000005">
    <property type="entry name" value="Guanylate kinase"/>
    <property type="match status" value="1"/>
</dbReference>
<comment type="catalytic activity">
    <reaction evidence="12 13">
        <text>GMP + ATP = GDP + ADP</text>
        <dbReference type="Rhea" id="RHEA:20780"/>
        <dbReference type="ChEBI" id="CHEBI:30616"/>
        <dbReference type="ChEBI" id="CHEBI:58115"/>
        <dbReference type="ChEBI" id="CHEBI:58189"/>
        <dbReference type="ChEBI" id="CHEBI:456216"/>
        <dbReference type="EC" id="2.7.4.8"/>
    </reaction>
</comment>
<comment type="subcellular location">
    <subcellularLocation>
        <location evidence="2 13">Cytoplasm</location>
    </subcellularLocation>
</comment>
<keyword evidence="10 13" id="KW-0067">ATP-binding</keyword>
<organism evidence="15 16">
    <name type="scientific">Candidatus Onthousia faecipullorum</name>
    <dbReference type="NCBI Taxonomy" id="2840887"/>
    <lineage>
        <taxon>Bacteria</taxon>
        <taxon>Bacillati</taxon>
        <taxon>Bacillota</taxon>
        <taxon>Bacilli</taxon>
        <taxon>Candidatus Onthousia</taxon>
    </lineage>
</organism>
<dbReference type="PROSITE" id="PS00856">
    <property type="entry name" value="GUANYLATE_KINASE_1"/>
    <property type="match status" value="1"/>
</dbReference>
<dbReference type="GO" id="GO:0005524">
    <property type="term" value="F:ATP binding"/>
    <property type="evidence" value="ECO:0007669"/>
    <property type="project" value="UniProtKB-UniRule"/>
</dbReference>
<keyword evidence="6 13" id="KW-0963">Cytoplasm</keyword>
<dbReference type="PANTHER" id="PTHR23117">
    <property type="entry name" value="GUANYLATE KINASE-RELATED"/>
    <property type="match status" value="1"/>
</dbReference>
<dbReference type="InterPro" id="IPR017665">
    <property type="entry name" value="Guanylate_kinase"/>
</dbReference>
<evidence type="ECO:0000256" key="13">
    <source>
        <dbReference type="HAMAP-Rule" id="MF_00328"/>
    </source>
</evidence>
<reference evidence="15" key="1">
    <citation type="submission" date="2020-10" db="EMBL/GenBank/DDBJ databases">
        <authorList>
            <person name="Gilroy R."/>
        </authorList>
    </citation>
    <scope>NUCLEOTIDE SEQUENCE</scope>
    <source>
        <strain evidence="15">CHK195-26880</strain>
    </source>
</reference>
<protein>
    <recommendedName>
        <fullName evidence="5 13">Guanylate kinase</fullName>
        <ecNumber evidence="4 13">2.7.4.8</ecNumber>
    </recommendedName>
    <alternativeName>
        <fullName evidence="11 13">GMP kinase</fullName>
    </alternativeName>
</protein>
<evidence type="ECO:0000256" key="1">
    <source>
        <dbReference type="ARBA" id="ARBA00003531"/>
    </source>
</evidence>
<evidence type="ECO:0000256" key="3">
    <source>
        <dbReference type="ARBA" id="ARBA00005790"/>
    </source>
</evidence>
<comment type="caution">
    <text evidence="15">The sequence shown here is derived from an EMBL/GenBank/DDBJ whole genome shotgun (WGS) entry which is preliminary data.</text>
</comment>
<comment type="caution">
    <text evidence="13">Lacks conserved residue(s) required for the propagation of feature annotation.</text>
</comment>
<comment type="similarity">
    <text evidence="3 13">Belongs to the guanylate kinase family.</text>
</comment>
<accession>A0A9D1KBX1</accession>
<dbReference type="InterPro" id="IPR008144">
    <property type="entry name" value="Guanylate_kin-like_dom"/>
</dbReference>
<dbReference type="InterPro" id="IPR027417">
    <property type="entry name" value="P-loop_NTPase"/>
</dbReference>
<dbReference type="CDD" id="cd00071">
    <property type="entry name" value="GMPK"/>
    <property type="match status" value="1"/>
</dbReference>
<dbReference type="Gene3D" id="3.40.50.300">
    <property type="entry name" value="P-loop containing nucleotide triphosphate hydrolases"/>
    <property type="match status" value="1"/>
</dbReference>
<dbReference type="Gene3D" id="3.30.63.10">
    <property type="entry name" value="Guanylate Kinase phosphate binding domain"/>
    <property type="match status" value="1"/>
</dbReference>
<gene>
    <name evidence="13 15" type="primary">gmk</name>
    <name evidence="15" type="ORF">IAB59_03875</name>
</gene>
<evidence type="ECO:0000256" key="9">
    <source>
        <dbReference type="ARBA" id="ARBA00022777"/>
    </source>
</evidence>
<evidence type="ECO:0000256" key="4">
    <source>
        <dbReference type="ARBA" id="ARBA00012961"/>
    </source>
</evidence>